<dbReference type="InterPro" id="IPR009057">
    <property type="entry name" value="Homeodomain-like_sf"/>
</dbReference>
<evidence type="ECO:0000259" key="2">
    <source>
        <dbReference type="Pfam" id="PF13358"/>
    </source>
</evidence>
<dbReference type="InterPro" id="IPR052338">
    <property type="entry name" value="Transposase_5"/>
</dbReference>
<sequence>MKPFTQNIREEIVTSLKNGLSYREIARKYHCSIGVVTKIRKRFGILDSDIKKNKPLPQPKISKREKRRMLASLRSGDLENAVQRLQEMDGLSVSAVTVRRSLREGLRGTGKMKKHLTKHHMNLRLSFAKKFKDYTEEMWSRVIWSDQAKITAIQSDGKVWVLTGKKEPPSSMSVLPTSKCTREKIIIWDCMTSNGVGLLQRVQARMTSQDCDKILSQSLLGSLTKWGKTVDEVVFQQDNDRKHSVSLTEKWLSDQDFEVIEWPPNSSDLNPIHQLWGILKESIAEEALSLDDLWEKVKDEWDRTDPLLCENLVRSMPNRIKAVLEAKGGYTEY</sequence>
<comment type="subcellular location">
    <subcellularLocation>
        <location evidence="1">Nucleus</location>
    </subcellularLocation>
</comment>
<protein>
    <submittedName>
        <fullName evidence="3">Putative transposase</fullName>
    </submittedName>
</protein>
<dbReference type="InterPro" id="IPR036397">
    <property type="entry name" value="RNaseH_sf"/>
</dbReference>
<name>A0A4P6DB23_RHOPR</name>
<dbReference type="SUPFAM" id="SSF46689">
    <property type="entry name" value="Homeodomain-like"/>
    <property type="match status" value="1"/>
</dbReference>
<organism evidence="3">
    <name type="scientific">Rhodnius prolixus</name>
    <name type="common">Triatomid bug</name>
    <dbReference type="NCBI Taxonomy" id="13249"/>
    <lineage>
        <taxon>Eukaryota</taxon>
        <taxon>Metazoa</taxon>
        <taxon>Ecdysozoa</taxon>
        <taxon>Arthropoda</taxon>
        <taxon>Hexapoda</taxon>
        <taxon>Insecta</taxon>
        <taxon>Pterygota</taxon>
        <taxon>Neoptera</taxon>
        <taxon>Paraneoptera</taxon>
        <taxon>Hemiptera</taxon>
        <taxon>Heteroptera</taxon>
        <taxon>Panheteroptera</taxon>
        <taxon>Cimicomorpha</taxon>
        <taxon>Reduviidae</taxon>
        <taxon>Triatominae</taxon>
        <taxon>Rhodnius</taxon>
    </lineage>
</organism>
<dbReference type="GO" id="GO:0003676">
    <property type="term" value="F:nucleic acid binding"/>
    <property type="evidence" value="ECO:0007669"/>
    <property type="project" value="InterPro"/>
</dbReference>
<dbReference type="AlphaFoldDB" id="A0A4P6DB23"/>
<accession>A0A4P6DB23</accession>
<proteinExistence type="predicted"/>
<dbReference type="GO" id="GO:0005634">
    <property type="term" value="C:nucleus"/>
    <property type="evidence" value="ECO:0007669"/>
    <property type="project" value="UniProtKB-SubCell"/>
</dbReference>
<dbReference type="PANTHER" id="PTHR23022:SF135">
    <property type="entry name" value="SI:DKEY-77F5.3"/>
    <property type="match status" value="1"/>
</dbReference>
<dbReference type="Pfam" id="PF13358">
    <property type="entry name" value="DDE_3"/>
    <property type="match status" value="1"/>
</dbReference>
<dbReference type="InterPro" id="IPR038717">
    <property type="entry name" value="Tc1-like_DDE_dom"/>
</dbReference>
<reference evidence="3" key="1">
    <citation type="submission" date="2019-04" db="EMBL/GenBank/DDBJ databases">
        <title>Analysis of the testis transcriptome of the Chagas disease vector Rhodnius prolixus.</title>
        <authorList>
            <person name="Cesar J."/>
            <person name="Ribeiro J.M."/>
            <person name="Pereira M.H."/>
            <person name="Araujo R.N."/>
            <person name="Gontijo N.F."/>
            <person name="Pessoa G."/>
            <person name="Sant'Anna M.V."/>
            <person name="Sorgine M.H."/>
            <person name="Majerowicz D."/>
            <person name="Carvalho A.B."/>
            <person name="Braz G."/>
            <person name="Mesquita R."/>
            <person name="Lagerblad P.O."/>
            <person name="Koerich L.B."/>
        </authorList>
    </citation>
    <scope>NUCLEOTIDE SEQUENCE</scope>
</reference>
<dbReference type="EMBL" id="GHKJ01000510">
    <property type="protein sequence ID" value="MOY45540.1"/>
    <property type="molecule type" value="Transcribed_RNA"/>
</dbReference>
<evidence type="ECO:0000313" key="3">
    <source>
        <dbReference type="EMBL" id="MOY45540.1"/>
    </source>
</evidence>
<dbReference type="Gene3D" id="3.30.420.10">
    <property type="entry name" value="Ribonuclease H-like superfamily/Ribonuclease H"/>
    <property type="match status" value="1"/>
</dbReference>
<evidence type="ECO:0000256" key="1">
    <source>
        <dbReference type="ARBA" id="ARBA00004123"/>
    </source>
</evidence>
<feature type="domain" description="Tc1-like transposase DDE" evidence="2">
    <location>
        <begin position="141"/>
        <end position="286"/>
    </location>
</feature>
<dbReference type="PANTHER" id="PTHR23022">
    <property type="entry name" value="TRANSPOSABLE ELEMENT-RELATED"/>
    <property type="match status" value="1"/>
</dbReference>